<sequence length="99" mass="11369">MIFAFVASSVELDKRTNASDSYARLVWFAMETKGEPTTRCLIEQKVMECLQMFNYAYGEDFMCKSHTRLLEGSKDFTEGREEDYKRPGRSATSLDEKSG</sequence>
<organism evidence="2 3">
    <name type="scientific">Nephila pilipes</name>
    <name type="common">Giant wood spider</name>
    <name type="synonym">Nephila maculata</name>
    <dbReference type="NCBI Taxonomy" id="299642"/>
    <lineage>
        <taxon>Eukaryota</taxon>
        <taxon>Metazoa</taxon>
        <taxon>Ecdysozoa</taxon>
        <taxon>Arthropoda</taxon>
        <taxon>Chelicerata</taxon>
        <taxon>Arachnida</taxon>
        <taxon>Araneae</taxon>
        <taxon>Araneomorphae</taxon>
        <taxon>Entelegynae</taxon>
        <taxon>Araneoidea</taxon>
        <taxon>Nephilidae</taxon>
        <taxon>Nephila</taxon>
    </lineage>
</organism>
<protein>
    <submittedName>
        <fullName evidence="2">Uncharacterized protein</fullName>
    </submittedName>
</protein>
<comment type="caution">
    <text evidence="2">The sequence shown here is derived from an EMBL/GenBank/DDBJ whole genome shotgun (WGS) entry which is preliminary data.</text>
</comment>
<evidence type="ECO:0000313" key="3">
    <source>
        <dbReference type="Proteomes" id="UP000887013"/>
    </source>
</evidence>
<keyword evidence="3" id="KW-1185">Reference proteome</keyword>
<evidence type="ECO:0000256" key="1">
    <source>
        <dbReference type="SAM" id="MobiDB-lite"/>
    </source>
</evidence>
<feature type="compositionally biased region" description="Basic and acidic residues" evidence="1">
    <location>
        <begin position="74"/>
        <end position="86"/>
    </location>
</feature>
<accession>A0A8X6NMQ4</accession>
<dbReference type="EMBL" id="BMAW01105998">
    <property type="protein sequence ID" value="GFT22015.1"/>
    <property type="molecule type" value="Genomic_DNA"/>
</dbReference>
<name>A0A8X6NMQ4_NEPPI</name>
<feature type="region of interest" description="Disordered" evidence="1">
    <location>
        <begin position="74"/>
        <end position="99"/>
    </location>
</feature>
<reference evidence="2" key="1">
    <citation type="submission" date="2020-08" db="EMBL/GenBank/DDBJ databases">
        <title>Multicomponent nature underlies the extraordinary mechanical properties of spider dragline silk.</title>
        <authorList>
            <person name="Kono N."/>
            <person name="Nakamura H."/>
            <person name="Mori M."/>
            <person name="Yoshida Y."/>
            <person name="Ohtoshi R."/>
            <person name="Malay A.D."/>
            <person name="Moran D.A.P."/>
            <person name="Tomita M."/>
            <person name="Numata K."/>
            <person name="Arakawa K."/>
        </authorList>
    </citation>
    <scope>NUCLEOTIDE SEQUENCE</scope>
</reference>
<dbReference type="Proteomes" id="UP000887013">
    <property type="component" value="Unassembled WGS sequence"/>
</dbReference>
<evidence type="ECO:0000313" key="2">
    <source>
        <dbReference type="EMBL" id="GFT22015.1"/>
    </source>
</evidence>
<gene>
    <name evidence="2" type="ORF">NPIL_71691</name>
</gene>
<proteinExistence type="predicted"/>
<dbReference type="AlphaFoldDB" id="A0A8X6NMQ4"/>